<evidence type="ECO:0000256" key="5">
    <source>
        <dbReference type="SAM" id="MobiDB-lite"/>
    </source>
</evidence>
<dbReference type="EMBL" id="CAVMBE010000001">
    <property type="protein sequence ID" value="CAK3743257.1"/>
    <property type="molecule type" value="Genomic_DNA"/>
</dbReference>
<feature type="transmembrane region" description="Helical" evidence="6">
    <location>
        <begin position="401"/>
        <end position="425"/>
    </location>
</feature>
<dbReference type="PROSITE" id="PS50850">
    <property type="entry name" value="MFS"/>
    <property type="match status" value="1"/>
</dbReference>
<dbReference type="CDD" id="cd17323">
    <property type="entry name" value="MFS_Tpo1_MDR_like"/>
    <property type="match status" value="1"/>
</dbReference>
<feature type="compositionally biased region" description="Polar residues" evidence="5">
    <location>
        <begin position="19"/>
        <end position="31"/>
    </location>
</feature>
<dbReference type="InterPro" id="IPR036259">
    <property type="entry name" value="MFS_trans_sf"/>
</dbReference>
<dbReference type="PANTHER" id="PTHR23502">
    <property type="entry name" value="MAJOR FACILITATOR SUPERFAMILY"/>
    <property type="match status" value="1"/>
</dbReference>
<feature type="transmembrane region" description="Helical" evidence="6">
    <location>
        <begin position="196"/>
        <end position="215"/>
    </location>
</feature>
<feature type="compositionally biased region" description="Basic and acidic residues" evidence="5">
    <location>
        <begin position="9"/>
        <end position="18"/>
    </location>
</feature>
<comment type="subcellular location">
    <subcellularLocation>
        <location evidence="1">Membrane</location>
        <topology evidence="1">Multi-pass membrane protein</topology>
    </subcellularLocation>
</comment>
<feature type="transmembrane region" description="Helical" evidence="6">
    <location>
        <begin position="500"/>
        <end position="519"/>
    </location>
</feature>
<gene>
    <name evidence="8" type="ORF">LECACI_7A000100</name>
</gene>
<feature type="compositionally biased region" description="Basic and acidic residues" evidence="5">
    <location>
        <begin position="94"/>
        <end position="106"/>
    </location>
</feature>
<organism evidence="8 9">
    <name type="scientific">Lecanosticta acicola</name>
    <dbReference type="NCBI Taxonomy" id="111012"/>
    <lineage>
        <taxon>Eukaryota</taxon>
        <taxon>Fungi</taxon>
        <taxon>Dikarya</taxon>
        <taxon>Ascomycota</taxon>
        <taxon>Pezizomycotina</taxon>
        <taxon>Dothideomycetes</taxon>
        <taxon>Dothideomycetidae</taxon>
        <taxon>Mycosphaerellales</taxon>
        <taxon>Mycosphaerellaceae</taxon>
        <taxon>Lecanosticta</taxon>
    </lineage>
</organism>
<evidence type="ECO:0000259" key="7">
    <source>
        <dbReference type="PROSITE" id="PS50850"/>
    </source>
</evidence>
<dbReference type="Proteomes" id="UP001296104">
    <property type="component" value="Unassembled WGS sequence"/>
</dbReference>
<feature type="transmembrane region" description="Helical" evidence="6">
    <location>
        <begin position="159"/>
        <end position="184"/>
    </location>
</feature>
<proteinExistence type="predicted"/>
<feature type="region of interest" description="Disordered" evidence="5">
    <location>
        <begin position="1"/>
        <end position="126"/>
    </location>
</feature>
<dbReference type="InterPro" id="IPR011701">
    <property type="entry name" value="MFS"/>
</dbReference>
<evidence type="ECO:0000256" key="2">
    <source>
        <dbReference type="ARBA" id="ARBA00022692"/>
    </source>
</evidence>
<sequence length="632" mass="69304">MGHDAQPGDAKHEDKDSEPQSPASDASQKSHLPSRPPTAHTAAPSEADITEAVPADSEDILTLPHRGGRHESHEVHSPRSSTSSQRTASDNDNDNNHNEGPHDHQLPPHRTRSRATSATRSLNRVATRVPRAERRGLLARFCLLDEVTNAWDYPRKMKWILTAIVALAGAAAPMGSSIILPGLVDIAKAFDSTATIVNLSVAMYLLSMSIFPLWWSSFSETLGRRTIYIVSFFLFLVFNVLAAVSTSIGMFVVMRILSGGAAASVQAVGAGTIADVWEVRERGAAMGLFYLGPLCGPLLSPIIGGVLTQTLGWRASMWFLAIFGGCLSIFIVFCLPETLRQRKPIAAEAEREAVAEVAGEVDEKGQPRPQLNRTTTKQSVKVKSRKYLVMARRAFIDPLHIIVYLQFPAVAILIMYASIAFASLYMLNISVQQTFSQAPYHYGSIIVGCLYIPNSAGYFLSSIFGGRWVDRIMHREARKAGRYDERGRLKFIPEDRMKENAWIGASLFPASILAYGWFAQYKINVAAALVCNFFFGIGSMLVFALVTTMLTEFMPRKASNGVALNNFVRNILSCVGTVVAEPLIVAIGNGWLFTGLSVIAATAGCATIWAMKRFGPVWRVEMDKRMEKVMGD</sequence>
<keyword evidence="9" id="KW-1185">Reference proteome</keyword>
<feature type="transmembrane region" description="Helical" evidence="6">
    <location>
        <begin position="525"/>
        <end position="546"/>
    </location>
</feature>
<feature type="domain" description="Major facilitator superfamily (MFS) profile" evidence="7">
    <location>
        <begin position="161"/>
        <end position="615"/>
    </location>
</feature>
<evidence type="ECO:0000256" key="1">
    <source>
        <dbReference type="ARBA" id="ARBA00004141"/>
    </source>
</evidence>
<name>A0AAI8YR62_9PEZI</name>
<dbReference type="InterPro" id="IPR020846">
    <property type="entry name" value="MFS_dom"/>
</dbReference>
<dbReference type="GO" id="GO:0015203">
    <property type="term" value="F:polyamine transmembrane transporter activity"/>
    <property type="evidence" value="ECO:0007669"/>
    <property type="project" value="TreeGrafter"/>
</dbReference>
<comment type="caution">
    <text evidence="8">The sequence shown here is derived from an EMBL/GenBank/DDBJ whole genome shotgun (WGS) entry which is preliminary data.</text>
</comment>
<dbReference type="SUPFAM" id="SSF103473">
    <property type="entry name" value="MFS general substrate transporter"/>
    <property type="match status" value="1"/>
</dbReference>
<evidence type="ECO:0000256" key="3">
    <source>
        <dbReference type="ARBA" id="ARBA00022989"/>
    </source>
</evidence>
<dbReference type="AlphaFoldDB" id="A0AAI8YR62"/>
<feature type="transmembrane region" description="Helical" evidence="6">
    <location>
        <begin position="227"/>
        <end position="250"/>
    </location>
</feature>
<protein>
    <submittedName>
        <fullName evidence="8">MFS antiporter QDR3</fullName>
    </submittedName>
</protein>
<dbReference type="PANTHER" id="PTHR23502:SF5">
    <property type="entry name" value="QUINIDINE RESISTANCE PROTEIN 3"/>
    <property type="match status" value="1"/>
</dbReference>
<evidence type="ECO:0000256" key="4">
    <source>
        <dbReference type="ARBA" id="ARBA00023136"/>
    </source>
</evidence>
<evidence type="ECO:0000256" key="6">
    <source>
        <dbReference type="SAM" id="Phobius"/>
    </source>
</evidence>
<dbReference type="GO" id="GO:0010509">
    <property type="term" value="P:intracellular polyamine homeostasis"/>
    <property type="evidence" value="ECO:0007669"/>
    <property type="project" value="TreeGrafter"/>
</dbReference>
<keyword evidence="3 6" id="KW-1133">Transmembrane helix</keyword>
<keyword evidence="2 6" id="KW-0812">Transmembrane</keyword>
<dbReference type="GO" id="GO:0005886">
    <property type="term" value="C:plasma membrane"/>
    <property type="evidence" value="ECO:0007669"/>
    <property type="project" value="TreeGrafter"/>
</dbReference>
<reference evidence="8" key="1">
    <citation type="submission" date="2023-11" db="EMBL/GenBank/DDBJ databases">
        <authorList>
            <person name="Alioto T."/>
            <person name="Alioto T."/>
            <person name="Gomez Garrido J."/>
        </authorList>
    </citation>
    <scope>NUCLEOTIDE SEQUENCE</scope>
</reference>
<dbReference type="Gene3D" id="1.20.1720.10">
    <property type="entry name" value="Multidrug resistance protein D"/>
    <property type="match status" value="1"/>
</dbReference>
<dbReference type="Pfam" id="PF07690">
    <property type="entry name" value="MFS_1"/>
    <property type="match status" value="1"/>
</dbReference>
<feature type="transmembrane region" description="Helical" evidence="6">
    <location>
        <begin position="591"/>
        <end position="611"/>
    </location>
</feature>
<feature type="transmembrane region" description="Helical" evidence="6">
    <location>
        <begin position="256"/>
        <end position="277"/>
    </location>
</feature>
<feature type="transmembrane region" description="Helical" evidence="6">
    <location>
        <begin position="567"/>
        <end position="585"/>
    </location>
</feature>
<feature type="transmembrane region" description="Helical" evidence="6">
    <location>
        <begin position="445"/>
        <end position="469"/>
    </location>
</feature>
<feature type="transmembrane region" description="Helical" evidence="6">
    <location>
        <begin position="317"/>
        <end position="335"/>
    </location>
</feature>
<evidence type="ECO:0000313" key="9">
    <source>
        <dbReference type="Proteomes" id="UP001296104"/>
    </source>
</evidence>
<accession>A0AAI8YR62</accession>
<dbReference type="Gene3D" id="1.20.1250.20">
    <property type="entry name" value="MFS general substrate transporter like domains"/>
    <property type="match status" value="1"/>
</dbReference>
<feature type="compositionally biased region" description="Polar residues" evidence="5">
    <location>
        <begin position="78"/>
        <end position="90"/>
    </location>
</feature>
<keyword evidence="4 6" id="KW-0472">Membrane</keyword>
<evidence type="ECO:0000313" key="8">
    <source>
        <dbReference type="EMBL" id="CAK3743257.1"/>
    </source>
</evidence>
<feature type="transmembrane region" description="Helical" evidence="6">
    <location>
        <begin position="289"/>
        <end position="311"/>
    </location>
</feature>